<feature type="non-terminal residue" evidence="1">
    <location>
        <position position="76"/>
    </location>
</feature>
<dbReference type="Proteomes" id="UP001165960">
    <property type="component" value="Unassembled WGS sequence"/>
</dbReference>
<name>A0ACC2RSH8_9FUNG</name>
<gene>
    <name evidence="1" type="ORF">DSO57_1028506</name>
</gene>
<organism evidence="1 2">
    <name type="scientific">Entomophthora muscae</name>
    <dbReference type="NCBI Taxonomy" id="34485"/>
    <lineage>
        <taxon>Eukaryota</taxon>
        <taxon>Fungi</taxon>
        <taxon>Fungi incertae sedis</taxon>
        <taxon>Zoopagomycota</taxon>
        <taxon>Entomophthoromycotina</taxon>
        <taxon>Entomophthoromycetes</taxon>
        <taxon>Entomophthorales</taxon>
        <taxon>Entomophthoraceae</taxon>
        <taxon>Entomophthora</taxon>
    </lineage>
</organism>
<protein>
    <submittedName>
        <fullName evidence="1">Uncharacterized protein</fullName>
    </submittedName>
</protein>
<dbReference type="EMBL" id="QTSX02006571">
    <property type="protein sequence ID" value="KAJ9053006.1"/>
    <property type="molecule type" value="Genomic_DNA"/>
</dbReference>
<comment type="caution">
    <text evidence="1">The sequence shown here is derived from an EMBL/GenBank/DDBJ whole genome shotgun (WGS) entry which is preliminary data.</text>
</comment>
<evidence type="ECO:0000313" key="2">
    <source>
        <dbReference type="Proteomes" id="UP001165960"/>
    </source>
</evidence>
<reference evidence="1" key="1">
    <citation type="submission" date="2022-04" db="EMBL/GenBank/DDBJ databases">
        <title>Genome of the entomopathogenic fungus Entomophthora muscae.</title>
        <authorList>
            <person name="Elya C."/>
            <person name="Lovett B.R."/>
            <person name="Lee E."/>
            <person name="Macias A.M."/>
            <person name="Hajek A.E."/>
            <person name="De Bivort B.L."/>
            <person name="Kasson M.T."/>
            <person name="De Fine Licht H.H."/>
            <person name="Stajich J.E."/>
        </authorList>
    </citation>
    <scope>NUCLEOTIDE SEQUENCE</scope>
    <source>
        <strain evidence="1">Berkeley</strain>
    </source>
</reference>
<keyword evidence="2" id="KW-1185">Reference proteome</keyword>
<sequence>MSFTSKDDFAIIEEQYQELLQAQAADQGSTTTVFPVYTQFNACVKRVSQILNGLDITLSTKGSSKKTIAQSLPLKT</sequence>
<accession>A0ACC2RSH8</accession>
<proteinExistence type="predicted"/>
<evidence type="ECO:0000313" key="1">
    <source>
        <dbReference type="EMBL" id="KAJ9053006.1"/>
    </source>
</evidence>